<dbReference type="EMBL" id="GBXM01075319">
    <property type="protein sequence ID" value="JAH33258.1"/>
    <property type="molecule type" value="Transcribed_RNA"/>
</dbReference>
<reference evidence="2" key="2">
    <citation type="journal article" date="2015" name="Fish Shellfish Immunol.">
        <title>Early steps in the European eel (Anguilla anguilla)-Vibrio vulnificus interaction in the gills: Role of the RtxA13 toxin.</title>
        <authorList>
            <person name="Callol A."/>
            <person name="Pajuelo D."/>
            <person name="Ebbesson L."/>
            <person name="Teles M."/>
            <person name="MacKenzie S."/>
            <person name="Amaro C."/>
        </authorList>
    </citation>
    <scope>NUCLEOTIDE SEQUENCE</scope>
</reference>
<protein>
    <submittedName>
        <fullName evidence="2">Uncharacterized protein</fullName>
    </submittedName>
</protein>
<evidence type="ECO:0000256" key="1">
    <source>
        <dbReference type="SAM" id="Phobius"/>
    </source>
</evidence>
<keyword evidence="1" id="KW-1133">Transmembrane helix</keyword>
<feature type="transmembrane region" description="Helical" evidence="1">
    <location>
        <begin position="35"/>
        <end position="57"/>
    </location>
</feature>
<keyword evidence="1" id="KW-0812">Transmembrane</keyword>
<sequence>MRPFRPIESSCLLTVEGLTETPVDFIRSEARVELAFFNTSQVLSSTVLVIVIVSVAYQF</sequence>
<organism evidence="2">
    <name type="scientific">Anguilla anguilla</name>
    <name type="common">European freshwater eel</name>
    <name type="synonym">Muraena anguilla</name>
    <dbReference type="NCBI Taxonomy" id="7936"/>
    <lineage>
        <taxon>Eukaryota</taxon>
        <taxon>Metazoa</taxon>
        <taxon>Chordata</taxon>
        <taxon>Craniata</taxon>
        <taxon>Vertebrata</taxon>
        <taxon>Euteleostomi</taxon>
        <taxon>Actinopterygii</taxon>
        <taxon>Neopterygii</taxon>
        <taxon>Teleostei</taxon>
        <taxon>Anguilliformes</taxon>
        <taxon>Anguillidae</taxon>
        <taxon>Anguilla</taxon>
    </lineage>
</organism>
<evidence type="ECO:0000313" key="2">
    <source>
        <dbReference type="EMBL" id="JAH33258.1"/>
    </source>
</evidence>
<name>A0A0E9RYD9_ANGAN</name>
<reference evidence="2" key="1">
    <citation type="submission" date="2014-11" db="EMBL/GenBank/DDBJ databases">
        <authorList>
            <person name="Amaro Gonzalez C."/>
        </authorList>
    </citation>
    <scope>NUCLEOTIDE SEQUENCE</scope>
</reference>
<dbReference type="AlphaFoldDB" id="A0A0E9RYD9"/>
<accession>A0A0E9RYD9</accession>
<keyword evidence="1" id="KW-0472">Membrane</keyword>
<proteinExistence type="predicted"/>